<dbReference type="Pfam" id="PF04055">
    <property type="entry name" value="Radical_SAM"/>
    <property type="match status" value="1"/>
</dbReference>
<accession>A0A414DFU9</accession>
<sequence length="446" mass="50920">MRIKLKKVAIHSLGCKVNSYEAESMEIMLRDEGYEIVPFSEDVQADIYIINTCSVTNIADRKSRQMLHKAKKMNPEAVVVAAGCYVQADPDGVKKDECVDIILGNNMKISIVEALNDYFGGSDKTSYLVDINDKYQEYESLKINQTGEHTRAYIKIQDGCNQFCSYCIIPYVRGRVRSRKPEDIVNEVKTLAATGVKEVVLTGIHISSYGTDLENISLIELIEAIHEIEGIKRIRLGSLEPRIITEEFAKRIARLEKICPHFHLSLQSGCDKTLKAMNRKYNTEEYYEGCVKLREVFDNPAITTDVIVGFPGETEEDFLETRKFLEKVHFYEMHIFKYSRRKGTVADKMKEQVADTVKSERSAVLLALEKAQSLEYRKMYIGKRLEVLIEELTEIDGRSYYTGYTKNYIRVAIAADEFNDNPVNDIYECMADKLICDGVTILARCN</sequence>
<keyword evidence="7" id="KW-0949">S-adenosyl-L-methionine</keyword>
<dbReference type="NCBIfam" id="TIGR01579">
    <property type="entry name" value="MiaB-like-C"/>
    <property type="match status" value="1"/>
</dbReference>
<dbReference type="InterPro" id="IPR013848">
    <property type="entry name" value="Methylthiotransferase_N"/>
</dbReference>
<dbReference type="GO" id="GO:0051539">
    <property type="term" value="F:4 iron, 4 sulfur cluster binding"/>
    <property type="evidence" value="ECO:0007669"/>
    <property type="project" value="UniProtKB-KW"/>
</dbReference>
<keyword evidence="4" id="KW-0004">4Fe-4S</keyword>
<evidence type="ECO:0000313" key="21">
    <source>
        <dbReference type="Proteomes" id="UP000285844"/>
    </source>
</evidence>
<dbReference type="Gene3D" id="3.40.50.12160">
    <property type="entry name" value="Methylthiotransferase, N-terminal domain"/>
    <property type="match status" value="1"/>
</dbReference>
<dbReference type="EMBL" id="QSHM01000007">
    <property type="protein sequence ID" value="RHC13166.1"/>
    <property type="molecule type" value="Genomic_DNA"/>
</dbReference>
<comment type="function">
    <text evidence="2">Catalyzes the methylthiolation of N6-threonylcarbamoyladenosine (t(6)A), leading to the formation of 2-methylthio-N6-threonylcarbamoyladenosine (ms(2)t(6)A) at position 37 in tRNAs that read codons beginning with adenine.</text>
</comment>
<dbReference type="PROSITE" id="PS51918">
    <property type="entry name" value="RADICAL_SAM"/>
    <property type="match status" value="1"/>
</dbReference>
<keyword evidence="11" id="KW-0411">Iron-sulfur</keyword>
<dbReference type="SFLD" id="SFLDF00295">
    <property type="entry name" value="threonylcarbamoyladenosine_tRN"/>
    <property type="match status" value="1"/>
</dbReference>
<dbReference type="Proteomes" id="UP000284794">
    <property type="component" value="Unassembled WGS sequence"/>
</dbReference>
<evidence type="ECO:0000256" key="3">
    <source>
        <dbReference type="ARBA" id="ARBA00013273"/>
    </source>
</evidence>
<dbReference type="InterPro" id="IPR020612">
    <property type="entry name" value="Methylthiotransferase_CS"/>
</dbReference>
<organism evidence="19 20">
    <name type="scientific">Lachnospira eligens</name>
    <dbReference type="NCBI Taxonomy" id="39485"/>
    <lineage>
        <taxon>Bacteria</taxon>
        <taxon>Bacillati</taxon>
        <taxon>Bacillota</taxon>
        <taxon>Clostridia</taxon>
        <taxon>Lachnospirales</taxon>
        <taxon>Lachnospiraceae</taxon>
        <taxon>Lachnospira</taxon>
    </lineage>
</organism>
<dbReference type="Gene3D" id="3.80.30.20">
    <property type="entry name" value="tm_1862 like domain"/>
    <property type="match status" value="1"/>
</dbReference>
<evidence type="ECO:0000313" key="19">
    <source>
        <dbReference type="EMBL" id="RHD09545.1"/>
    </source>
</evidence>
<evidence type="ECO:0000259" key="16">
    <source>
        <dbReference type="PROSITE" id="PS51449"/>
    </source>
</evidence>
<keyword evidence="5" id="KW-0963">Cytoplasm</keyword>
<gene>
    <name evidence="19" type="ORF">DW811_05420</name>
    <name evidence="18" type="ORF">DW858_07475</name>
</gene>
<dbReference type="PROSITE" id="PS51449">
    <property type="entry name" value="MTTASE_N"/>
    <property type="match status" value="1"/>
</dbReference>
<dbReference type="SFLD" id="SFLDS00029">
    <property type="entry name" value="Radical_SAM"/>
    <property type="match status" value="1"/>
</dbReference>
<feature type="domain" description="Radical SAM core" evidence="17">
    <location>
        <begin position="146"/>
        <end position="375"/>
    </location>
</feature>
<reference evidence="20 21" key="1">
    <citation type="submission" date="2018-08" db="EMBL/GenBank/DDBJ databases">
        <title>A genome reference for cultivated species of the human gut microbiota.</title>
        <authorList>
            <person name="Zou Y."/>
            <person name="Xue W."/>
            <person name="Luo G."/>
        </authorList>
    </citation>
    <scope>NUCLEOTIDE SEQUENCE [LARGE SCALE GENOMIC DNA]</scope>
    <source>
        <strain evidence="19 20">AM32-2AC</strain>
        <strain evidence="18 21">AM37-3BH</strain>
    </source>
</reference>
<evidence type="ECO:0000256" key="6">
    <source>
        <dbReference type="ARBA" id="ARBA00022679"/>
    </source>
</evidence>
<comment type="cofactor">
    <cofactor evidence="1">
        <name>[4Fe-4S] cluster</name>
        <dbReference type="ChEBI" id="CHEBI:49883"/>
    </cofactor>
</comment>
<protein>
    <recommendedName>
        <fullName evidence="15">Threonylcarbamoyladenosine tRNA methylthiotransferase MtaB</fullName>
        <ecNumber evidence="3">2.8.4.5</ecNumber>
    </recommendedName>
    <alternativeName>
        <fullName evidence="12">tRNA-t(6)A37 methylthiotransferase</fullName>
    </alternativeName>
</protein>
<keyword evidence="9" id="KW-0479">Metal-binding</keyword>
<dbReference type="PANTHER" id="PTHR11918:SF45">
    <property type="entry name" value="THREONYLCARBAMOYLADENOSINE TRNA METHYLTHIOTRANSFERASE"/>
    <property type="match status" value="1"/>
</dbReference>
<dbReference type="InterPro" id="IPR007197">
    <property type="entry name" value="rSAM"/>
</dbReference>
<evidence type="ECO:0000256" key="15">
    <source>
        <dbReference type="ARBA" id="ARBA00069898"/>
    </source>
</evidence>
<evidence type="ECO:0000313" key="20">
    <source>
        <dbReference type="Proteomes" id="UP000284794"/>
    </source>
</evidence>
<evidence type="ECO:0000256" key="14">
    <source>
        <dbReference type="ARBA" id="ARBA00061574"/>
    </source>
</evidence>
<dbReference type="GO" id="GO:0046872">
    <property type="term" value="F:metal ion binding"/>
    <property type="evidence" value="ECO:0007669"/>
    <property type="project" value="UniProtKB-KW"/>
</dbReference>
<dbReference type="PROSITE" id="PS01278">
    <property type="entry name" value="MTTASE_RADICAL"/>
    <property type="match status" value="1"/>
</dbReference>
<dbReference type="CDD" id="cd01335">
    <property type="entry name" value="Radical_SAM"/>
    <property type="match status" value="1"/>
</dbReference>
<dbReference type="PANTHER" id="PTHR11918">
    <property type="entry name" value="RADICAL SAM PROTEINS"/>
    <property type="match status" value="1"/>
</dbReference>
<dbReference type="InterPro" id="IPR038135">
    <property type="entry name" value="Methylthiotransferase_N_sf"/>
</dbReference>
<proteinExistence type="inferred from homology"/>
<dbReference type="EMBL" id="QSIS01000005">
    <property type="protein sequence ID" value="RHD09545.1"/>
    <property type="molecule type" value="Genomic_DNA"/>
</dbReference>
<dbReference type="FunFam" id="3.40.50.12160:FF:000004">
    <property type="entry name" value="Threonylcarbamoyladenosine tRNA methylthiotransferase MtaB"/>
    <property type="match status" value="1"/>
</dbReference>
<evidence type="ECO:0000256" key="11">
    <source>
        <dbReference type="ARBA" id="ARBA00023014"/>
    </source>
</evidence>
<evidence type="ECO:0000256" key="8">
    <source>
        <dbReference type="ARBA" id="ARBA00022694"/>
    </source>
</evidence>
<dbReference type="Proteomes" id="UP000285844">
    <property type="component" value="Unassembled WGS sequence"/>
</dbReference>
<name>A0A414DFU9_9FIRM</name>
<evidence type="ECO:0000256" key="13">
    <source>
        <dbReference type="ARBA" id="ARBA00051661"/>
    </source>
</evidence>
<dbReference type="SUPFAM" id="SSF102114">
    <property type="entry name" value="Radical SAM enzymes"/>
    <property type="match status" value="1"/>
</dbReference>
<dbReference type="InterPro" id="IPR023404">
    <property type="entry name" value="rSAM_horseshoe"/>
</dbReference>
<keyword evidence="10" id="KW-0408">Iron</keyword>
<evidence type="ECO:0000256" key="9">
    <source>
        <dbReference type="ARBA" id="ARBA00022723"/>
    </source>
</evidence>
<evidence type="ECO:0000256" key="4">
    <source>
        <dbReference type="ARBA" id="ARBA00022485"/>
    </source>
</evidence>
<feature type="domain" description="MTTase N-terminal" evidence="16">
    <location>
        <begin position="6"/>
        <end position="120"/>
    </location>
</feature>
<dbReference type="InterPro" id="IPR006467">
    <property type="entry name" value="MiaB-like_bact"/>
</dbReference>
<evidence type="ECO:0000256" key="5">
    <source>
        <dbReference type="ARBA" id="ARBA00022490"/>
    </source>
</evidence>
<dbReference type="InterPro" id="IPR034557">
    <property type="entry name" value="ThrcA_tRNA_MEthiotransferase"/>
</dbReference>
<evidence type="ECO:0000256" key="2">
    <source>
        <dbReference type="ARBA" id="ARBA00002399"/>
    </source>
</evidence>
<evidence type="ECO:0000256" key="10">
    <source>
        <dbReference type="ARBA" id="ARBA00023004"/>
    </source>
</evidence>
<dbReference type="SFLD" id="SFLDG01061">
    <property type="entry name" value="methylthiotransferase"/>
    <property type="match status" value="1"/>
</dbReference>
<comment type="similarity">
    <text evidence="14">Belongs to the methylthiotransferase family. MtaB subfamily.</text>
</comment>
<comment type="caution">
    <text evidence="19">The sequence shown here is derived from an EMBL/GenBank/DDBJ whole genome shotgun (WGS) entry which is preliminary data.</text>
</comment>
<evidence type="ECO:0000256" key="1">
    <source>
        <dbReference type="ARBA" id="ARBA00001966"/>
    </source>
</evidence>
<evidence type="ECO:0000256" key="12">
    <source>
        <dbReference type="ARBA" id="ARBA00031213"/>
    </source>
</evidence>
<dbReference type="SMART" id="SM00729">
    <property type="entry name" value="Elp3"/>
    <property type="match status" value="1"/>
</dbReference>
<dbReference type="InterPro" id="IPR005839">
    <property type="entry name" value="Methylthiotransferase"/>
</dbReference>
<evidence type="ECO:0000256" key="7">
    <source>
        <dbReference type="ARBA" id="ARBA00022691"/>
    </source>
</evidence>
<dbReference type="NCBIfam" id="TIGR00089">
    <property type="entry name" value="MiaB/RimO family radical SAM methylthiotransferase"/>
    <property type="match status" value="1"/>
</dbReference>
<keyword evidence="6 19" id="KW-0808">Transferase</keyword>
<evidence type="ECO:0000313" key="18">
    <source>
        <dbReference type="EMBL" id="RHC13166.1"/>
    </source>
</evidence>
<dbReference type="GO" id="GO:0035598">
    <property type="term" value="F:tRNA (N(6)-L-threonylcarbamoyladenosine(37)-C(2))-methylthiotransferase activity"/>
    <property type="evidence" value="ECO:0007669"/>
    <property type="project" value="UniProtKB-EC"/>
</dbReference>
<dbReference type="InterPro" id="IPR006638">
    <property type="entry name" value="Elp3/MiaA/NifB-like_rSAM"/>
</dbReference>
<dbReference type="Pfam" id="PF00919">
    <property type="entry name" value="UPF0004"/>
    <property type="match status" value="1"/>
</dbReference>
<keyword evidence="8" id="KW-0819">tRNA processing</keyword>
<dbReference type="AlphaFoldDB" id="A0A414DFU9"/>
<dbReference type="EC" id="2.8.4.5" evidence="3"/>
<dbReference type="FunFam" id="3.80.30.20:FF:000001">
    <property type="entry name" value="tRNA-2-methylthio-N(6)-dimethylallyladenosine synthase 2"/>
    <property type="match status" value="1"/>
</dbReference>
<dbReference type="InterPro" id="IPR058240">
    <property type="entry name" value="rSAM_sf"/>
</dbReference>
<comment type="catalytic activity">
    <reaction evidence="13">
        <text>N(6)-L-threonylcarbamoyladenosine(37) in tRNA + (sulfur carrier)-SH + AH2 + 2 S-adenosyl-L-methionine = 2-methylsulfanyl-N(6)-L-threonylcarbamoyladenosine(37) in tRNA + (sulfur carrier)-H + 5'-deoxyadenosine + L-methionine + A + S-adenosyl-L-homocysteine + 2 H(+)</text>
        <dbReference type="Rhea" id="RHEA:37075"/>
        <dbReference type="Rhea" id="RHEA-COMP:10163"/>
        <dbReference type="Rhea" id="RHEA-COMP:11092"/>
        <dbReference type="Rhea" id="RHEA-COMP:14737"/>
        <dbReference type="Rhea" id="RHEA-COMP:14739"/>
        <dbReference type="ChEBI" id="CHEBI:13193"/>
        <dbReference type="ChEBI" id="CHEBI:15378"/>
        <dbReference type="ChEBI" id="CHEBI:17319"/>
        <dbReference type="ChEBI" id="CHEBI:17499"/>
        <dbReference type="ChEBI" id="CHEBI:29917"/>
        <dbReference type="ChEBI" id="CHEBI:57844"/>
        <dbReference type="ChEBI" id="CHEBI:57856"/>
        <dbReference type="ChEBI" id="CHEBI:59789"/>
        <dbReference type="ChEBI" id="CHEBI:64428"/>
        <dbReference type="ChEBI" id="CHEBI:74418"/>
        <dbReference type="ChEBI" id="CHEBI:74420"/>
        <dbReference type="EC" id="2.8.4.5"/>
    </reaction>
</comment>
<dbReference type="SFLD" id="SFLDG01082">
    <property type="entry name" value="B12-binding_domain_containing"/>
    <property type="match status" value="1"/>
</dbReference>
<evidence type="ECO:0000259" key="17">
    <source>
        <dbReference type="PROSITE" id="PS51918"/>
    </source>
</evidence>